<evidence type="ECO:0000256" key="1">
    <source>
        <dbReference type="ARBA" id="ARBA00004442"/>
    </source>
</evidence>
<dbReference type="SUPFAM" id="SSF56935">
    <property type="entry name" value="Porins"/>
    <property type="match status" value="1"/>
</dbReference>
<dbReference type="InterPro" id="IPR012910">
    <property type="entry name" value="Plug_dom"/>
</dbReference>
<dbReference type="InterPro" id="IPR037066">
    <property type="entry name" value="Plug_dom_sf"/>
</dbReference>
<reference evidence="6" key="1">
    <citation type="submission" date="2016-10" db="EMBL/GenBank/DDBJ databases">
        <authorList>
            <person name="Varghese N."/>
            <person name="Submissions S."/>
        </authorList>
    </citation>
    <scope>NUCLEOTIDE SEQUENCE [LARGE SCALE GENOMIC DNA]</scope>
    <source>
        <strain evidence="6">DSM 22361</strain>
    </source>
</reference>
<keyword evidence="2" id="KW-0472">Membrane</keyword>
<keyword evidence="3" id="KW-0998">Cell outer membrane</keyword>
<dbReference type="Pfam" id="PF07715">
    <property type="entry name" value="Plug"/>
    <property type="match status" value="1"/>
</dbReference>
<dbReference type="PANTHER" id="PTHR40980">
    <property type="entry name" value="PLUG DOMAIN-CONTAINING PROTEIN"/>
    <property type="match status" value="1"/>
</dbReference>
<dbReference type="InterPro" id="IPR036942">
    <property type="entry name" value="Beta-barrel_TonB_sf"/>
</dbReference>
<evidence type="ECO:0000259" key="4">
    <source>
        <dbReference type="Pfam" id="PF07715"/>
    </source>
</evidence>
<dbReference type="InterPro" id="IPR008969">
    <property type="entry name" value="CarboxyPept-like_regulatory"/>
</dbReference>
<dbReference type="Gene3D" id="2.40.170.20">
    <property type="entry name" value="TonB-dependent receptor, beta-barrel domain"/>
    <property type="match status" value="1"/>
</dbReference>
<dbReference type="AlphaFoldDB" id="A0A1H6BXX4"/>
<keyword evidence="6" id="KW-1185">Reference proteome</keyword>
<name>A0A1H6BXX4_9SPHI</name>
<dbReference type="Gene3D" id="2.170.130.10">
    <property type="entry name" value="TonB-dependent receptor, plug domain"/>
    <property type="match status" value="1"/>
</dbReference>
<sequence>MDFYQIMRVMKLTMVLLTCFFMQVSATTYGQLININKKDSSIPELLLEIRKQADYDFLFDSGLFYPISKIDIHVENARVEDVLADYLPKDLFEFSIADRIVTIKRRTQPPPIDRLQEGFTISGQVVYASNGSPIPGVSVRLKGTTTASRTDNSGNFTIKVSKNGDVLVFTFLGLETKEVPVYSSQTTISVPLSQATAKIEEVEVVVQARKKLNTEVAVLDERKKSSIIQDAISAQQIERTASITTTQALQRVSGVTVTDDKYVAIRGLGDRSVIGQLNGVRLASSNPDRSTLPLDLVPATLLDNITVYKTVTPDKPADAAAGIVELKTKSVPDKQVLEFVAQTGTNSEIGIGGTYNSFWNSEYGAFGTGIKDKNLRQDFKDLSLQYAGGLKDIQNLIINSGYNVADREEVQRINSIMQSFDPVLTTERKRAPINQLYSLSFGNSYSVFKKHKLGVILGGNYYKRIQDIANGELNQYSIFQGILTGNPSISSPRGIPNFTTPNTLKMGQAMTLRENTGIETLNYGVLAGLTYRFNPRHEISFQYLGSWGAENEGTHLNGQYNYSGLFGEVAHTAYSLKQTERNLQTFNLQGEHKFFQGTYSPRLSYNLATSESFHNNPDSRFVQLVSYTTPDGGWYMKPGTIDYHYSKTLYALPSGYVNGFGPYGLLQAEPNGRRWRTMEETNYNYKADLEIPFPFLQQKQIFKIGGNYLNRDRSFDENVMFLPGSNFTTGGEYPLYQVEGQLDRLVSSEIVGIKNIENSNGEGDLPQSGFLYNTRKSPNNYKGYYETRAFYGMVDLNLREDLRLTGGVRFEQTDIQSTVDTVNVYVDPALSESTGITLINPNSKYKTNYMPYYSVNATYVFKENMNFRLAFNTALARPELRELTNVFEFDVYQMGLVVGNRNLVNQKTENIDFRWEWFTNPGEVLAISAFGKRLNNQLVKVYSLRTEGVDAKFQEFPTIQFQNDPNTGYVWGLELEAVQNLGKFHEAIQHFNIGANVLMAQSEVKKTEERLLANRIIDRYAAEKSPIFEQAPYSINTWINYERPGWGTNLTATFNMVGERLVQINLTGEPDLYSRPAPTLDLVFSQMLNKRLQFKGYAKNILNPDNKLNYTNAQTGGKWYGKEYINRSYKKGVEIMVGFSYNLL</sequence>
<dbReference type="PANTHER" id="PTHR40980:SF4">
    <property type="entry name" value="TONB-DEPENDENT RECEPTOR-LIKE BETA-BARREL DOMAIN-CONTAINING PROTEIN"/>
    <property type="match status" value="1"/>
</dbReference>
<dbReference type="Pfam" id="PF13715">
    <property type="entry name" value="CarbopepD_reg_2"/>
    <property type="match status" value="1"/>
</dbReference>
<accession>A0A1H6BXX4</accession>
<protein>
    <submittedName>
        <fullName evidence="5">TonB-dependent receptor</fullName>
    </submittedName>
</protein>
<dbReference type="GO" id="GO:0009279">
    <property type="term" value="C:cell outer membrane"/>
    <property type="evidence" value="ECO:0007669"/>
    <property type="project" value="UniProtKB-SubCell"/>
</dbReference>
<feature type="domain" description="TonB-dependent receptor plug" evidence="4">
    <location>
        <begin position="227"/>
        <end position="322"/>
    </location>
</feature>
<evidence type="ECO:0000313" key="5">
    <source>
        <dbReference type="EMBL" id="SEG65307.1"/>
    </source>
</evidence>
<evidence type="ECO:0000313" key="6">
    <source>
        <dbReference type="Proteomes" id="UP000236731"/>
    </source>
</evidence>
<evidence type="ECO:0000256" key="3">
    <source>
        <dbReference type="ARBA" id="ARBA00023237"/>
    </source>
</evidence>
<proteinExistence type="predicted"/>
<keyword evidence="5" id="KW-0675">Receptor</keyword>
<evidence type="ECO:0000256" key="2">
    <source>
        <dbReference type="ARBA" id="ARBA00023136"/>
    </source>
</evidence>
<dbReference type="Gene3D" id="2.60.40.1120">
    <property type="entry name" value="Carboxypeptidase-like, regulatory domain"/>
    <property type="match status" value="1"/>
</dbReference>
<gene>
    <name evidence="5" type="ORF">SAMN05421877_11235</name>
</gene>
<comment type="subcellular location">
    <subcellularLocation>
        <location evidence="1">Cell outer membrane</location>
    </subcellularLocation>
</comment>
<dbReference type="SUPFAM" id="SSF49464">
    <property type="entry name" value="Carboxypeptidase regulatory domain-like"/>
    <property type="match status" value="1"/>
</dbReference>
<organism evidence="5 6">
    <name type="scientific">Sphingobacterium lactis</name>
    <dbReference type="NCBI Taxonomy" id="797291"/>
    <lineage>
        <taxon>Bacteria</taxon>
        <taxon>Pseudomonadati</taxon>
        <taxon>Bacteroidota</taxon>
        <taxon>Sphingobacteriia</taxon>
        <taxon>Sphingobacteriales</taxon>
        <taxon>Sphingobacteriaceae</taxon>
        <taxon>Sphingobacterium</taxon>
    </lineage>
</organism>
<dbReference type="Proteomes" id="UP000236731">
    <property type="component" value="Unassembled WGS sequence"/>
</dbReference>
<dbReference type="EMBL" id="FNUT01000012">
    <property type="protein sequence ID" value="SEG65307.1"/>
    <property type="molecule type" value="Genomic_DNA"/>
</dbReference>